<dbReference type="InterPro" id="IPR001005">
    <property type="entry name" value="SANT/Myb"/>
</dbReference>
<feature type="compositionally biased region" description="Basic and acidic residues" evidence="1">
    <location>
        <begin position="268"/>
        <end position="283"/>
    </location>
</feature>
<dbReference type="PANTHER" id="PTHR31307:SF49">
    <property type="entry name" value="ALCOHOL DEHYDROGENASE TRANSCRIPTION FACTOR MYB_SANT-LIKE FAMILY PROTEIN"/>
    <property type="match status" value="1"/>
</dbReference>
<feature type="compositionally biased region" description="Acidic residues" evidence="1">
    <location>
        <begin position="194"/>
        <end position="204"/>
    </location>
</feature>
<dbReference type="SMART" id="SM00595">
    <property type="entry name" value="MADF"/>
    <property type="match status" value="1"/>
</dbReference>
<evidence type="ECO:0000313" key="3">
    <source>
        <dbReference type="EMBL" id="KMZ63957.1"/>
    </source>
</evidence>
<dbReference type="OMA" id="AGVPNHT"/>
<dbReference type="InterPro" id="IPR044823">
    <property type="entry name" value="ASIL1/2-like"/>
</dbReference>
<keyword evidence="4" id="KW-1185">Reference proteome</keyword>
<reference evidence="4" key="1">
    <citation type="journal article" date="2016" name="Nature">
        <title>The genome of the seagrass Zostera marina reveals angiosperm adaptation to the sea.</title>
        <authorList>
            <person name="Olsen J.L."/>
            <person name="Rouze P."/>
            <person name="Verhelst B."/>
            <person name="Lin Y.-C."/>
            <person name="Bayer T."/>
            <person name="Collen J."/>
            <person name="Dattolo E."/>
            <person name="De Paoli E."/>
            <person name="Dittami S."/>
            <person name="Maumus F."/>
            <person name="Michel G."/>
            <person name="Kersting A."/>
            <person name="Lauritano C."/>
            <person name="Lohaus R."/>
            <person name="Toepel M."/>
            <person name="Tonon T."/>
            <person name="Vanneste K."/>
            <person name="Amirebrahimi M."/>
            <person name="Brakel J."/>
            <person name="Bostroem C."/>
            <person name="Chovatia M."/>
            <person name="Grimwood J."/>
            <person name="Jenkins J.W."/>
            <person name="Jueterbock A."/>
            <person name="Mraz A."/>
            <person name="Stam W.T."/>
            <person name="Tice H."/>
            <person name="Bornberg-Bauer E."/>
            <person name="Green P.J."/>
            <person name="Pearson G.A."/>
            <person name="Procaccini G."/>
            <person name="Duarte C.M."/>
            <person name="Schmutz J."/>
            <person name="Reusch T.B.H."/>
            <person name="Van de Peer Y."/>
        </authorList>
    </citation>
    <scope>NUCLEOTIDE SEQUENCE [LARGE SCALE GENOMIC DNA]</scope>
    <source>
        <strain evidence="4">cv. Finnish</strain>
    </source>
</reference>
<feature type="region of interest" description="Disordered" evidence="1">
    <location>
        <begin position="156"/>
        <end position="242"/>
    </location>
</feature>
<name>A0A0K9P6V1_ZOSMR</name>
<evidence type="ECO:0000256" key="1">
    <source>
        <dbReference type="SAM" id="MobiDB-lite"/>
    </source>
</evidence>
<comment type="caution">
    <text evidence="3">The sequence shown here is derived from an EMBL/GenBank/DDBJ whole genome shotgun (WGS) entry which is preliminary data.</text>
</comment>
<organism evidence="3 4">
    <name type="scientific">Zostera marina</name>
    <name type="common">Eelgrass</name>
    <dbReference type="NCBI Taxonomy" id="29655"/>
    <lineage>
        <taxon>Eukaryota</taxon>
        <taxon>Viridiplantae</taxon>
        <taxon>Streptophyta</taxon>
        <taxon>Embryophyta</taxon>
        <taxon>Tracheophyta</taxon>
        <taxon>Spermatophyta</taxon>
        <taxon>Magnoliopsida</taxon>
        <taxon>Liliopsida</taxon>
        <taxon>Zosteraceae</taxon>
        <taxon>Zostera</taxon>
    </lineage>
</organism>
<feature type="domain" description="Myb-like" evidence="2">
    <location>
        <begin position="53"/>
        <end position="120"/>
    </location>
</feature>
<feature type="compositionally biased region" description="Low complexity" evidence="1">
    <location>
        <begin position="158"/>
        <end position="170"/>
    </location>
</feature>
<gene>
    <name evidence="3" type="ORF">ZOSMA_38G00660</name>
</gene>
<dbReference type="EMBL" id="LFYR01001193">
    <property type="protein sequence ID" value="KMZ63957.1"/>
    <property type="molecule type" value="Genomic_DNA"/>
</dbReference>
<accession>A0A0K9P6V1</accession>
<dbReference type="PANTHER" id="PTHR31307">
    <property type="entry name" value="TRIHELIX TRANSCRIPTION FACTOR ASIL2"/>
    <property type="match status" value="1"/>
</dbReference>
<dbReference type="Gene3D" id="1.10.10.60">
    <property type="entry name" value="Homeodomain-like"/>
    <property type="match status" value="1"/>
</dbReference>
<dbReference type="Proteomes" id="UP000036987">
    <property type="component" value="Unassembled WGS sequence"/>
</dbReference>
<sequence>MSTTTFSPPNPNPNTEGILTLALPAPMASTQTVVPTPTPPSVVRKRSFPAPCWTHEENLALIDSYREKWFANHFMNLRAPHWQEVADELARRCQHMLNSDPPTTTSKTAIQCRHKMEKVRKRYRMDWERSLHLHPNSPAHSTWVYFKKMDDMNNVARSSSSMGNQRSSSSKKAPLPAVVMKTPSSSSRDLSETSSEEEEEEEEQQPYGGENIRMGNGTGRRRGWASQPQSQPTSGYRFKIPKMGREKVGIPLNSVSGGRLFGYGNSDFNERRRDRERDRERKSRRYEYDEKDELRNGNCGPSVMGEIALAVRTFGEGYMKMEKLKMEMTRDFEKVKMDMELKRTKMILESHQQIVDAFVAGLVGSKNKNKRMRISPDSSL</sequence>
<dbReference type="PROSITE" id="PS50090">
    <property type="entry name" value="MYB_LIKE"/>
    <property type="match status" value="1"/>
</dbReference>
<dbReference type="OrthoDB" id="1901794at2759"/>
<proteinExistence type="predicted"/>
<protein>
    <recommendedName>
        <fullName evidence="2">Myb-like domain-containing protein</fullName>
    </recommendedName>
</protein>
<feature type="region of interest" description="Disordered" evidence="1">
    <location>
        <begin position="261"/>
        <end position="283"/>
    </location>
</feature>
<dbReference type="Pfam" id="PF13837">
    <property type="entry name" value="Myb_DNA-bind_4"/>
    <property type="match status" value="1"/>
</dbReference>
<evidence type="ECO:0000313" key="4">
    <source>
        <dbReference type="Proteomes" id="UP000036987"/>
    </source>
</evidence>
<evidence type="ECO:0000259" key="2">
    <source>
        <dbReference type="PROSITE" id="PS50090"/>
    </source>
</evidence>
<dbReference type="AlphaFoldDB" id="A0A0K9P6V1"/>
<dbReference type="InterPro" id="IPR044822">
    <property type="entry name" value="Myb_DNA-bind_4"/>
</dbReference>